<name>A0A550BZ63_9AGAR</name>
<feature type="compositionally biased region" description="Basic residues" evidence="1">
    <location>
        <begin position="221"/>
        <end position="230"/>
    </location>
</feature>
<evidence type="ECO:0000313" key="2">
    <source>
        <dbReference type="EMBL" id="TRM57845.1"/>
    </source>
</evidence>
<evidence type="ECO:0000313" key="3">
    <source>
        <dbReference type="Proteomes" id="UP000320762"/>
    </source>
</evidence>
<feature type="region of interest" description="Disordered" evidence="1">
    <location>
        <begin position="109"/>
        <end position="233"/>
    </location>
</feature>
<feature type="compositionally biased region" description="Polar residues" evidence="1">
    <location>
        <begin position="109"/>
        <end position="136"/>
    </location>
</feature>
<reference evidence="2 3" key="1">
    <citation type="journal article" date="2019" name="New Phytol.">
        <title>Comparative genomics reveals unique wood-decay strategies and fruiting body development in the Schizophyllaceae.</title>
        <authorList>
            <person name="Almasi E."/>
            <person name="Sahu N."/>
            <person name="Krizsan K."/>
            <person name="Balint B."/>
            <person name="Kovacs G.M."/>
            <person name="Kiss B."/>
            <person name="Cseklye J."/>
            <person name="Drula E."/>
            <person name="Henrissat B."/>
            <person name="Nagy I."/>
            <person name="Chovatia M."/>
            <person name="Adam C."/>
            <person name="LaButti K."/>
            <person name="Lipzen A."/>
            <person name="Riley R."/>
            <person name="Grigoriev I.V."/>
            <person name="Nagy L.G."/>
        </authorList>
    </citation>
    <scope>NUCLEOTIDE SEQUENCE [LARGE SCALE GENOMIC DNA]</scope>
    <source>
        <strain evidence="2 3">NL-1724</strain>
    </source>
</reference>
<sequence>MSSWSARCGACGRPRRPLPNASSSHHLAAHADRISRRLYLHIMARLSNEERDILHALIEEYGEAFLQEYINQKFAPVIIKLRRIGVHNADDWIDIESFTEWIISASQKSARPSTPAVPTSSMPLRSLSNMPVSSPASAFRTPIKSKTTPNYRAPSSSLPPSSPPGSTPPSSTVPYRLPSVPIYVSDPTPPPVSALLQEKRKRQPTTASDEVIIVEQPQSPRPKHKKKKKKDSNMIDITRQKRVRELVTIDHPPVYFDVPKNTEDRAYLLDLTEQRDEPAFLDDEGEPRSMAWIVLKHNHDAFATRKSKSRKCNVVALDTECHAIEFSCSGTYVCDRFDATTLQNYERFKAKEGEQNELFGMERDMSEHSTQSLAARASRNCTGIPTYRPFKSVKHNYDGKTGFVGCSGWRVGDQKGDHRFTPIPRQHNERIIQHLFAHNGQLDPNDVTENDKQECTRMQAPRNGGKVAATRPCKGRWSLASAQLGAPSTLRLTPRIAALSSSCITYRTITLRRRR</sequence>
<comment type="caution">
    <text evidence="2">The sequence shown here is derived from an EMBL/GenBank/DDBJ whole genome shotgun (WGS) entry which is preliminary data.</text>
</comment>
<dbReference type="Proteomes" id="UP000320762">
    <property type="component" value="Unassembled WGS sequence"/>
</dbReference>
<dbReference type="OrthoDB" id="3267196at2759"/>
<dbReference type="EMBL" id="VDMD01000042">
    <property type="protein sequence ID" value="TRM57845.1"/>
    <property type="molecule type" value="Genomic_DNA"/>
</dbReference>
<gene>
    <name evidence="2" type="ORF">BD626DRAFT_513699</name>
</gene>
<dbReference type="AlphaFoldDB" id="A0A550BZ63"/>
<accession>A0A550BZ63</accession>
<proteinExistence type="predicted"/>
<protein>
    <submittedName>
        <fullName evidence="2">Uncharacterized protein</fullName>
    </submittedName>
</protein>
<keyword evidence="3" id="KW-1185">Reference proteome</keyword>
<evidence type="ECO:0000256" key="1">
    <source>
        <dbReference type="SAM" id="MobiDB-lite"/>
    </source>
</evidence>
<organism evidence="2 3">
    <name type="scientific">Schizophyllum amplum</name>
    <dbReference type="NCBI Taxonomy" id="97359"/>
    <lineage>
        <taxon>Eukaryota</taxon>
        <taxon>Fungi</taxon>
        <taxon>Dikarya</taxon>
        <taxon>Basidiomycota</taxon>
        <taxon>Agaricomycotina</taxon>
        <taxon>Agaricomycetes</taxon>
        <taxon>Agaricomycetidae</taxon>
        <taxon>Agaricales</taxon>
        <taxon>Schizophyllaceae</taxon>
        <taxon>Schizophyllum</taxon>
    </lineage>
</organism>